<dbReference type="Proteomes" id="UP000184330">
    <property type="component" value="Unassembled WGS sequence"/>
</dbReference>
<feature type="transmembrane region" description="Helical" evidence="6">
    <location>
        <begin position="690"/>
        <end position="711"/>
    </location>
</feature>
<protein>
    <submittedName>
        <fullName evidence="7">Uncharacterized protein</fullName>
    </submittedName>
</protein>
<gene>
    <name evidence="7" type="ORF">PAC_04881</name>
</gene>
<feature type="region of interest" description="Disordered" evidence="5">
    <location>
        <begin position="135"/>
        <end position="198"/>
    </location>
</feature>
<evidence type="ECO:0000256" key="3">
    <source>
        <dbReference type="ARBA" id="ARBA00022989"/>
    </source>
</evidence>
<accession>A0A1L7WQF0</accession>
<evidence type="ECO:0000256" key="1">
    <source>
        <dbReference type="ARBA" id="ARBA00004141"/>
    </source>
</evidence>
<evidence type="ECO:0000256" key="6">
    <source>
        <dbReference type="SAM" id="Phobius"/>
    </source>
</evidence>
<dbReference type="Pfam" id="PF01544">
    <property type="entry name" value="CorA"/>
    <property type="match status" value="1"/>
</dbReference>
<dbReference type="AlphaFoldDB" id="A0A1L7WQF0"/>
<dbReference type="SUPFAM" id="SSF144083">
    <property type="entry name" value="Magnesium transport protein CorA, transmembrane region"/>
    <property type="match status" value="1"/>
</dbReference>
<organism evidence="7 8">
    <name type="scientific">Phialocephala subalpina</name>
    <dbReference type="NCBI Taxonomy" id="576137"/>
    <lineage>
        <taxon>Eukaryota</taxon>
        <taxon>Fungi</taxon>
        <taxon>Dikarya</taxon>
        <taxon>Ascomycota</taxon>
        <taxon>Pezizomycotina</taxon>
        <taxon>Leotiomycetes</taxon>
        <taxon>Helotiales</taxon>
        <taxon>Mollisiaceae</taxon>
        <taxon>Phialocephala</taxon>
        <taxon>Phialocephala fortinii species complex</taxon>
    </lineage>
</organism>
<dbReference type="GO" id="GO:0046873">
    <property type="term" value="F:metal ion transmembrane transporter activity"/>
    <property type="evidence" value="ECO:0007669"/>
    <property type="project" value="InterPro"/>
</dbReference>
<keyword evidence="4 6" id="KW-0472">Membrane</keyword>
<dbReference type="InterPro" id="IPR045863">
    <property type="entry name" value="CorA_TM1_TM2"/>
</dbReference>
<dbReference type="EMBL" id="FJOG01000005">
    <property type="protein sequence ID" value="CZR54996.1"/>
    <property type="molecule type" value="Genomic_DNA"/>
</dbReference>
<feature type="transmembrane region" description="Helical" evidence="6">
    <location>
        <begin position="653"/>
        <end position="678"/>
    </location>
</feature>
<comment type="subcellular location">
    <subcellularLocation>
        <location evidence="1">Membrane</location>
        <topology evidence="1">Multi-pass membrane protein</topology>
    </subcellularLocation>
</comment>
<proteinExistence type="predicted"/>
<feature type="region of interest" description="Disordered" evidence="5">
    <location>
        <begin position="734"/>
        <end position="760"/>
    </location>
</feature>
<evidence type="ECO:0000256" key="4">
    <source>
        <dbReference type="ARBA" id="ARBA00023136"/>
    </source>
</evidence>
<dbReference type="GO" id="GO:0016020">
    <property type="term" value="C:membrane"/>
    <property type="evidence" value="ECO:0007669"/>
    <property type="project" value="UniProtKB-SubCell"/>
</dbReference>
<dbReference type="Gene3D" id="1.20.58.340">
    <property type="entry name" value="Magnesium transport protein CorA, transmembrane region"/>
    <property type="match status" value="1"/>
</dbReference>
<evidence type="ECO:0000313" key="8">
    <source>
        <dbReference type="Proteomes" id="UP000184330"/>
    </source>
</evidence>
<reference evidence="7 8" key="1">
    <citation type="submission" date="2016-03" db="EMBL/GenBank/DDBJ databases">
        <authorList>
            <person name="Ploux O."/>
        </authorList>
    </citation>
    <scope>NUCLEOTIDE SEQUENCE [LARGE SCALE GENOMIC DNA]</scope>
    <source>
        <strain evidence="7 8">UAMH 11012</strain>
    </source>
</reference>
<evidence type="ECO:0000313" key="7">
    <source>
        <dbReference type="EMBL" id="CZR54996.1"/>
    </source>
</evidence>
<evidence type="ECO:0000256" key="2">
    <source>
        <dbReference type="ARBA" id="ARBA00022692"/>
    </source>
</evidence>
<dbReference type="OrthoDB" id="5286874at2759"/>
<keyword evidence="8" id="KW-1185">Reference proteome</keyword>
<keyword evidence="3 6" id="KW-1133">Transmembrane helix</keyword>
<feature type="compositionally biased region" description="Basic and acidic residues" evidence="5">
    <location>
        <begin position="174"/>
        <end position="185"/>
    </location>
</feature>
<feature type="compositionally biased region" description="Basic and acidic residues" evidence="5">
    <location>
        <begin position="564"/>
        <end position="588"/>
    </location>
</feature>
<dbReference type="InterPro" id="IPR002523">
    <property type="entry name" value="MgTranspt_CorA/ZnTranspt_ZntB"/>
</dbReference>
<keyword evidence="2 6" id="KW-0812">Transmembrane</keyword>
<sequence length="782" mass="88587">MVAETALLITCSWTSIQSLIGKSISVLVEPSVARLPGTQTGRPKQLLVTGSSSLHWSFPVDECQSWFACLSHFWEYWPRRIQFSHNGKPIIPDDWPNIHAQACKAIVRIHLETSPNVKEPVGGILLATEFSQLSEKAPPRESDLGQTVSPTIKRTENDPSAAERSTAPVQTDVETTKSSRLHPDTAGKNQPADLKVKQPVTKKPTFHVFAWMNQIDCTTWPDQEVITHSENLQNGNMSELNLKGDLKEMDRFLKRNTSFVENLAYKECPQHSRKEVYTFLGKEEDKIIALAEQDDEYRKIYEIQADVVYRAELLFSFFLPSCFDGHTVGKLWGAIYSLIMAISPVKSSSFKESTANQDATTSNRSIIELSEEFPRAWLHLLMALPFCVKDRHIAAFEVQSDICSSLISEGTRKSVRGIAHLSLVRRSAFMPSDIVSLINLVLLGDITPSTKTQLLDISDTYLEYLSILESNIESNPLDRGHQDKITSFKQEIIVILDNLMHQSRILTYPKLLTQPTERRAIRGGPPAAPYCANELPRPSQIERSSYREHGSSYAAPPEVSYVSRTRESNRSDYDPERARSDYVDRPDRLTTVESSHLAGSHLDPTDPSGVQGLLIQETQSMFDPFLLLERPPNQNPLAQNIQNIDYNKDRQEAAVYAFTIVTIIFLPLSTVASILGMNVNDVRNMELTQWVFWVTAIPLTFIIITLCLIWAGELRNFWTGFSNIWSRRRSEERPRRSGYYGPAQDWQSMLDGRADDTKRADVASRRVPLFRKKAPEESDEWI</sequence>
<dbReference type="STRING" id="576137.A0A1L7WQF0"/>
<name>A0A1L7WQF0_9HELO</name>
<evidence type="ECO:0000256" key="5">
    <source>
        <dbReference type="SAM" id="MobiDB-lite"/>
    </source>
</evidence>
<feature type="region of interest" description="Disordered" evidence="5">
    <location>
        <begin position="544"/>
        <end position="588"/>
    </location>
</feature>